<evidence type="ECO:0000313" key="1">
    <source>
        <dbReference type="EMBL" id="MBM7591166.1"/>
    </source>
</evidence>
<gene>
    <name evidence="1" type="ORF">JOD01_002793</name>
</gene>
<accession>A0A939BVX0</accession>
<reference evidence="1" key="1">
    <citation type="submission" date="2021-01" db="EMBL/GenBank/DDBJ databases">
        <title>Genomic Encyclopedia of Type Strains, Phase IV (KMG-IV): sequencing the most valuable type-strain genomes for metagenomic binning, comparative biology and taxonomic classification.</title>
        <authorList>
            <person name="Goeker M."/>
        </authorList>
    </citation>
    <scope>NUCLEOTIDE SEQUENCE</scope>
    <source>
        <strain evidence="1">DSM 25523</strain>
    </source>
</reference>
<keyword evidence="2" id="KW-1185">Reference proteome</keyword>
<dbReference type="AlphaFoldDB" id="A0A939BVX0"/>
<protein>
    <submittedName>
        <fullName evidence="1">Uncharacterized protein</fullName>
    </submittedName>
</protein>
<evidence type="ECO:0000313" key="2">
    <source>
        <dbReference type="Proteomes" id="UP000717624"/>
    </source>
</evidence>
<dbReference type="EMBL" id="JAFBEB010000010">
    <property type="protein sequence ID" value="MBM7591166.1"/>
    <property type="molecule type" value="Genomic_DNA"/>
</dbReference>
<proteinExistence type="predicted"/>
<comment type="caution">
    <text evidence="1">The sequence shown here is derived from an EMBL/GenBank/DDBJ whole genome shotgun (WGS) entry which is preliminary data.</text>
</comment>
<name>A0A939BVX0_9BACL</name>
<sequence>MKYTAKGKYHGRPAAIIWQDGKLIAPTADDLSLVQMVKAEAAAQEGHSVGVIGQYTTTNHLADPLSALVIIQSVMDSIDSLEGDVPQAEELPKGVIG</sequence>
<dbReference type="Proteomes" id="UP000717624">
    <property type="component" value="Unassembled WGS sequence"/>
</dbReference>
<organism evidence="1 2">
    <name type="scientific">Brevibacillus fulvus</name>
    <dbReference type="NCBI Taxonomy" id="1125967"/>
    <lineage>
        <taxon>Bacteria</taxon>
        <taxon>Bacillati</taxon>
        <taxon>Bacillota</taxon>
        <taxon>Bacilli</taxon>
        <taxon>Bacillales</taxon>
        <taxon>Paenibacillaceae</taxon>
        <taxon>Brevibacillus</taxon>
    </lineage>
</organism>